<dbReference type="GO" id="GO:0015031">
    <property type="term" value="P:protein transport"/>
    <property type="evidence" value="ECO:0007669"/>
    <property type="project" value="UniProtKB-KW"/>
</dbReference>
<keyword evidence="6 8" id="KW-0472">Membrane</keyword>
<dbReference type="GO" id="GO:0000149">
    <property type="term" value="F:SNARE binding"/>
    <property type="evidence" value="ECO:0007669"/>
    <property type="project" value="TreeGrafter"/>
</dbReference>
<evidence type="ECO:0000256" key="7">
    <source>
        <dbReference type="SAM" id="MobiDB-lite"/>
    </source>
</evidence>
<evidence type="ECO:0000256" key="8">
    <source>
        <dbReference type="SAM" id="Phobius"/>
    </source>
</evidence>
<feature type="region of interest" description="Disordered" evidence="7">
    <location>
        <begin position="292"/>
        <end position="339"/>
    </location>
</feature>
<evidence type="ECO:0000256" key="3">
    <source>
        <dbReference type="ARBA" id="ARBA00022692"/>
    </source>
</evidence>
<proteinExistence type="predicted"/>
<evidence type="ECO:0000256" key="1">
    <source>
        <dbReference type="ARBA" id="ARBA00004211"/>
    </source>
</evidence>
<comment type="caution">
    <text evidence="9">The sequence shown here is derived from an EMBL/GenBank/DDBJ whole genome shotgun (WGS) entry which is preliminary data.</text>
</comment>
<evidence type="ECO:0000256" key="2">
    <source>
        <dbReference type="ARBA" id="ARBA00022448"/>
    </source>
</evidence>
<dbReference type="VEuPathDB" id="ToxoDB:CSUI_003952"/>
<keyword evidence="10" id="KW-1185">Reference proteome</keyword>
<dbReference type="PANTHER" id="PTHR21230">
    <property type="entry name" value="VESICLE TRANSPORT V-SNARE PROTEIN VTI1-RELATED"/>
    <property type="match status" value="1"/>
</dbReference>
<dbReference type="GO" id="GO:0012507">
    <property type="term" value="C:ER to Golgi transport vesicle membrane"/>
    <property type="evidence" value="ECO:0007669"/>
    <property type="project" value="TreeGrafter"/>
</dbReference>
<dbReference type="RefSeq" id="XP_067923878.1">
    <property type="nucleotide sequence ID" value="XM_068064147.1"/>
</dbReference>
<dbReference type="GO" id="GO:0031902">
    <property type="term" value="C:late endosome membrane"/>
    <property type="evidence" value="ECO:0007669"/>
    <property type="project" value="TreeGrafter"/>
</dbReference>
<evidence type="ECO:0000313" key="9">
    <source>
        <dbReference type="EMBL" id="PHJ22201.1"/>
    </source>
</evidence>
<organism evidence="9 10">
    <name type="scientific">Cystoisospora suis</name>
    <dbReference type="NCBI Taxonomy" id="483139"/>
    <lineage>
        <taxon>Eukaryota</taxon>
        <taxon>Sar</taxon>
        <taxon>Alveolata</taxon>
        <taxon>Apicomplexa</taxon>
        <taxon>Conoidasida</taxon>
        <taxon>Coccidia</taxon>
        <taxon>Eucoccidiorida</taxon>
        <taxon>Eimeriorina</taxon>
        <taxon>Sarcocystidae</taxon>
        <taxon>Cystoisospora</taxon>
    </lineage>
</organism>
<dbReference type="EMBL" id="MIGC01001782">
    <property type="protein sequence ID" value="PHJ22201.1"/>
    <property type="molecule type" value="Genomic_DNA"/>
</dbReference>
<sequence>MEGSSSFSSPSCSFTTLYPSCMATKKQIDALLSSFESSGASSSSSAVATQQRLVALTQHLEREVSRLCSAFEKEKSSCLTSSQQEAVWRRRIAVLREDTQALQNAVYVQLGFAHRRQLEERRQRDELLGGDKKRRGAAVEAARQAELSYARERDKLKESHNMIDSILVQGRGVLDKMVQQNTVLKAAKRKVLDMTSAAGLSSSVIGAVMRRHTTDRRLVWGGMALTLIFFFLLYRYVHYGGDRGGGEAANLSTKEPAVEGLETGGGKGRFDVTGKVQRRENRPPIVNHVGQADHAEAFGRAESSIDEGGDVEENTNNQNSQDEPGGKGGWEMPPYSLLR</sequence>
<dbReference type="GO" id="GO:0005794">
    <property type="term" value="C:Golgi apparatus"/>
    <property type="evidence" value="ECO:0007669"/>
    <property type="project" value="TreeGrafter"/>
</dbReference>
<feature type="compositionally biased region" description="Acidic residues" evidence="7">
    <location>
        <begin position="304"/>
        <end position="313"/>
    </location>
</feature>
<keyword evidence="2" id="KW-0813">Transport</keyword>
<keyword evidence="3 8" id="KW-0812">Transmembrane</keyword>
<keyword evidence="5 8" id="KW-1133">Transmembrane helix</keyword>
<reference evidence="9 10" key="1">
    <citation type="journal article" date="2017" name="Int. J. Parasitol.">
        <title>The genome of the protozoan parasite Cystoisospora suis and a reverse vaccinology approach to identify vaccine candidates.</title>
        <authorList>
            <person name="Palmieri N."/>
            <person name="Shrestha A."/>
            <person name="Ruttkowski B."/>
            <person name="Beck T."/>
            <person name="Vogl C."/>
            <person name="Tomley F."/>
            <person name="Blake D.P."/>
            <person name="Joachim A."/>
        </authorList>
    </citation>
    <scope>NUCLEOTIDE SEQUENCE [LARGE SCALE GENOMIC DNA]</scope>
    <source>
        <strain evidence="9 10">Wien I</strain>
    </source>
</reference>
<dbReference type="GeneID" id="94427358"/>
<dbReference type="Proteomes" id="UP000221165">
    <property type="component" value="Unassembled WGS sequence"/>
</dbReference>
<dbReference type="GO" id="GO:0005484">
    <property type="term" value="F:SNAP receptor activity"/>
    <property type="evidence" value="ECO:0007669"/>
    <property type="project" value="TreeGrafter"/>
</dbReference>
<dbReference type="PANTHER" id="PTHR21230:SF1">
    <property type="entry name" value="GOLGI SNAP RECEPTOR COMPLEX MEMBER 2"/>
    <property type="match status" value="1"/>
</dbReference>
<dbReference type="GO" id="GO:0006906">
    <property type="term" value="P:vesicle fusion"/>
    <property type="evidence" value="ECO:0007669"/>
    <property type="project" value="TreeGrafter"/>
</dbReference>
<feature type="transmembrane region" description="Helical" evidence="8">
    <location>
        <begin position="218"/>
        <end position="237"/>
    </location>
</feature>
<evidence type="ECO:0000256" key="5">
    <source>
        <dbReference type="ARBA" id="ARBA00022989"/>
    </source>
</evidence>
<evidence type="ECO:0000256" key="6">
    <source>
        <dbReference type="ARBA" id="ARBA00023136"/>
    </source>
</evidence>
<name>A0A2C6KDV3_9APIC</name>
<keyword evidence="4" id="KW-0653">Protein transport</keyword>
<gene>
    <name evidence="9" type="ORF">CSUI_003952</name>
</gene>
<dbReference type="GO" id="GO:0005789">
    <property type="term" value="C:endoplasmic reticulum membrane"/>
    <property type="evidence" value="ECO:0007669"/>
    <property type="project" value="TreeGrafter"/>
</dbReference>
<evidence type="ECO:0000256" key="4">
    <source>
        <dbReference type="ARBA" id="ARBA00022927"/>
    </source>
</evidence>
<dbReference type="GO" id="GO:0031201">
    <property type="term" value="C:SNARE complex"/>
    <property type="evidence" value="ECO:0007669"/>
    <property type="project" value="TreeGrafter"/>
</dbReference>
<accession>A0A2C6KDV3</accession>
<dbReference type="Pfam" id="PF12352">
    <property type="entry name" value="V-SNARE_C"/>
    <property type="match status" value="1"/>
</dbReference>
<comment type="subcellular location">
    <subcellularLocation>
        <location evidence="1">Membrane</location>
        <topology evidence="1">Single-pass type IV membrane protein</topology>
    </subcellularLocation>
</comment>
<evidence type="ECO:0000313" key="10">
    <source>
        <dbReference type="Proteomes" id="UP000221165"/>
    </source>
</evidence>
<protein>
    <submittedName>
        <fullName evidence="9">Golgi snare</fullName>
    </submittedName>
</protein>
<dbReference type="AlphaFoldDB" id="A0A2C6KDV3"/>
<dbReference type="OrthoDB" id="158360at2759"/>